<dbReference type="EMBL" id="UZAG01016344">
    <property type="protein sequence ID" value="VDO27735.1"/>
    <property type="molecule type" value="Genomic_DNA"/>
</dbReference>
<dbReference type="AlphaFoldDB" id="A0A0R3QRD3"/>
<reference evidence="1 2" key="2">
    <citation type="submission" date="2018-11" db="EMBL/GenBank/DDBJ databases">
        <authorList>
            <consortium name="Pathogen Informatics"/>
        </authorList>
    </citation>
    <scope>NUCLEOTIDE SEQUENCE [LARGE SCALE GENOMIC DNA]</scope>
</reference>
<organism evidence="3">
    <name type="scientific">Brugia timori</name>
    <dbReference type="NCBI Taxonomy" id="42155"/>
    <lineage>
        <taxon>Eukaryota</taxon>
        <taxon>Metazoa</taxon>
        <taxon>Ecdysozoa</taxon>
        <taxon>Nematoda</taxon>
        <taxon>Chromadorea</taxon>
        <taxon>Rhabditida</taxon>
        <taxon>Spirurina</taxon>
        <taxon>Spiruromorpha</taxon>
        <taxon>Filarioidea</taxon>
        <taxon>Onchocercidae</taxon>
        <taxon>Brugia</taxon>
    </lineage>
</organism>
<evidence type="ECO:0000313" key="1">
    <source>
        <dbReference type="EMBL" id="VDO27735.1"/>
    </source>
</evidence>
<evidence type="ECO:0000313" key="2">
    <source>
        <dbReference type="Proteomes" id="UP000280834"/>
    </source>
</evidence>
<protein>
    <submittedName>
        <fullName evidence="3">Ovule protein</fullName>
    </submittedName>
</protein>
<reference evidence="3" key="1">
    <citation type="submission" date="2017-02" db="UniProtKB">
        <authorList>
            <consortium name="WormBaseParasite"/>
        </authorList>
    </citation>
    <scope>IDENTIFICATION</scope>
</reference>
<evidence type="ECO:0000313" key="3">
    <source>
        <dbReference type="WBParaSite" id="BTMF_0001026801-mRNA-1"/>
    </source>
</evidence>
<keyword evidence="2" id="KW-1185">Reference proteome</keyword>
<gene>
    <name evidence="1" type="ORF">BTMF_LOCUS8319</name>
</gene>
<proteinExistence type="predicted"/>
<name>A0A0R3QRD3_9BILA</name>
<sequence>MASNSSVKFCSIQPISFNKLPLLDCSKLLPFVVPDSAVAAIVISLNADLKSSTDP</sequence>
<dbReference type="Proteomes" id="UP000280834">
    <property type="component" value="Unassembled WGS sequence"/>
</dbReference>
<dbReference type="WBParaSite" id="BTMF_0001026801-mRNA-1">
    <property type="protein sequence ID" value="BTMF_0001026801-mRNA-1"/>
    <property type="gene ID" value="BTMF_0001026801"/>
</dbReference>
<accession>A0A0R3QRD3</accession>